<organism evidence="2 3">
    <name type="scientific">Brachyspira pilosicoli B2904</name>
    <dbReference type="NCBI Taxonomy" id="1133568"/>
    <lineage>
        <taxon>Bacteria</taxon>
        <taxon>Pseudomonadati</taxon>
        <taxon>Spirochaetota</taxon>
        <taxon>Spirochaetia</taxon>
        <taxon>Brachyspirales</taxon>
        <taxon>Brachyspiraceae</taxon>
        <taxon>Brachyspira</taxon>
    </lineage>
</organism>
<evidence type="ECO:0000259" key="1">
    <source>
        <dbReference type="PROSITE" id="PS51186"/>
    </source>
</evidence>
<evidence type="ECO:0000313" key="2">
    <source>
        <dbReference type="EMBL" id="AFR69552.1"/>
    </source>
</evidence>
<dbReference type="InterPro" id="IPR016181">
    <property type="entry name" value="Acyl_CoA_acyltransferase"/>
</dbReference>
<dbReference type="HOGENOM" id="CLU_084732_1_0_12"/>
<sequence length="246" mass="28490">MTNKEILQIALTQSAFDCNCNTKDFECSENKIFISKENKKAKKYLKLPFLCHFVSYGNNIIASVSEEVYQTIIKDIKDYNTCNFFDIANIEAIIKEYKINNYYMLQYFLPDIETIKPLNCNYECKLLNKQEFENLYLPEWSNALSQKRPHLDKLVVGAYDNGKLIGLAGCSADCDTMWQIGVDVLPEYRKQGIASYLTSKLALECFKINIIPFYSCNWSNIKSYKNAVKSGFKPLWVEMNLLNKNN</sequence>
<protein>
    <submittedName>
        <fullName evidence="2">N-acetyltransferase GCN3</fullName>
    </submittedName>
</protein>
<dbReference type="Pfam" id="PF12746">
    <property type="entry name" value="GNAT_acetyltran"/>
    <property type="match status" value="1"/>
</dbReference>
<dbReference type="Gene3D" id="3.40.630.30">
    <property type="match status" value="1"/>
</dbReference>
<dbReference type="PROSITE" id="PS51186">
    <property type="entry name" value="GNAT"/>
    <property type="match status" value="1"/>
</dbReference>
<dbReference type="Proteomes" id="UP000007346">
    <property type="component" value="Chromosome"/>
</dbReference>
<feature type="domain" description="N-acetyltransferase" evidence="1">
    <location>
        <begin position="110"/>
        <end position="246"/>
    </location>
</feature>
<dbReference type="EMBL" id="CP003490">
    <property type="protein sequence ID" value="AFR69552.1"/>
    <property type="molecule type" value="Genomic_DNA"/>
</dbReference>
<name>J9TQN1_BRAPL</name>
<dbReference type="InterPro" id="IPR027365">
    <property type="entry name" value="GNAT_acetyltra_YdfB-like"/>
</dbReference>
<dbReference type="InterPro" id="IPR000182">
    <property type="entry name" value="GNAT_dom"/>
</dbReference>
<proteinExistence type="predicted"/>
<dbReference type="PATRIC" id="fig|1133568.3.peg.193"/>
<accession>J9TQN1</accession>
<dbReference type="SUPFAM" id="SSF55729">
    <property type="entry name" value="Acyl-CoA N-acyltransferases (Nat)"/>
    <property type="match status" value="1"/>
</dbReference>
<reference evidence="2 3" key="1">
    <citation type="journal article" date="2012" name="BMC Genomics">
        <title>Comparative genomics of Brachyspira pilosicoli strains: genome rearrangements, reductions and correlation of genetic compliment with phenotypic diversity.</title>
        <authorList>
            <person name="Mappley L.J."/>
            <person name="Black M.L."/>
            <person name="Abuoun M."/>
            <person name="Darby A.C."/>
            <person name="Woodward M.J."/>
            <person name="Parkhill J."/>
            <person name="Turner A.K."/>
            <person name="Bellgard M.I."/>
            <person name="La T."/>
            <person name="Phillips N.D."/>
            <person name="La Ragione R.M."/>
            <person name="Hampson D.J."/>
        </authorList>
    </citation>
    <scope>NUCLEOTIDE SEQUENCE [LARGE SCALE GENOMIC DNA]</scope>
    <source>
        <strain evidence="2">B2904</strain>
    </source>
</reference>
<gene>
    <name evidence="2" type="ORF">B2904_orf195</name>
</gene>
<dbReference type="RefSeq" id="WP_014935190.1">
    <property type="nucleotide sequence ID" value="NC_018607.1"/>
</dbReference>
<dbReference type="GO" id="GO:0016747">
    <property type="term" value="F:acyltransferase activity, transferring groups other than amino-acyl groups"/>
    <property type="evidence" value="ECO:0007669"/>
    <property type="project" value="InterPro"/>
</dbReference>
<keyword evidence="2" id="KW-0808">Transferase</keyword>
<dbReference type="CDD" id="cd04301">
    <property type="entry name" value="NAT_SF"/>
    <property type="match status" value="1"/>
</dbReference>
<dbReference type="KEGG" id="bpj:B2904_orf195"/>
<evidence type="ECO:0000313" key="3">
    <source>
        <dbReference type="Proteomes" id="UP000007346"/>
    </source>
</evidence>
<dbReference type="AlphaFoldDB" id="J9TQN1"/>